<proteinExistence type="predicted"/>
<comment type="subcellular location">
    <subcellularLocation>
        <location evidence="1">Membrane</location>
        <topology evidence="1">Multi-pass membrane protein</topology>
    </subcellularLocation>
</comment>
<sequence>MKSMTLRFPLALVLLESTLYLSQDMYLPALPAVQRDFGVSAALAQATFTVWLLGATVLQPLIGPLSDRHGRRRIVLVSAALFVAASAGCAAAPGFAGFVLLRALQGGALCGVLAAGYACVHESLGSHDAVRTQAWMSAVTVLAPALGPLLGALLLLRWEWPALFVVLAALGALAAAMLQRWMPETVDAASAARLSWRRSTAAYVALLTQRGTPELLGAACLLLAVLLVWNVTAPFVFADDTGGFVAAQAWLYTMFIVGTRVVARQAGHRGADALVRAGLHLGLLGAALGALAALLRLPTWCTLGAFGLYPLADGMLFAPLLRIMLERASAAGHPMGTVMALWITALNLVGVGCTLGVAWAGWTQLHELLPLAALLAAGAWALGRRGLRNT</sequence>
<keyword evidence="5 6" id="KW-0472">Membrane</keyword>
<feature type="transmembrane region" description="Helical" evidence="6">
    <location>
        <begin position="274"/>
        <end position="295"/>
    </location>
</feature>
<keyword evidence="3 6" id="KW-0812">Transmembrane</keyword>
<evidence type="ECO:0000256" key="1">
    <source>
        <dbReference type="ARBA" id="ARBA00004141"/>
    </source>
</evidence>
<keyword evidence="2" id="KW-0813">Transport</keyword>
<reference evidence="8" key="1">
    <citation type="submission" date="2016-10" db="EMBL/GenBank/DDBJ databases">
        <title>Sequence of Gallionella enrichment culture.</title>
        <authorList>
            <person name="Poehlein A."/>
            <person name="Muehling M."/>
            <person name="Daniel R."/>
        </authorList>
    </citation>
    <scope>NUCLEOTIDE SEQUENCE</scope>
</reference>
<evidence type="ECO:0000256" key="3">
    <source>
        <dbReference type="ARBA" id="ARBA00022692"/>
    </source>
</evidence>
<evidence type="ECO:0000256" key="4">
    <source>
        <dbReference type="ARBA" id="ARBA00022989"/>
    </source>
</evidence>
<gene>
    <name evidence="8" type="primary">mdtM</name>
    <name evidence="8" type="ORF">GALL_407290</name>
</gene>
<comment type="caution">
    <text evidence="8">The sequence shown here is derived from an EMBL/GenBank/DDBJ whole genome shotgun (WGS) entry which is preliminary data.</text>
</comment>
<evidence type="ECO:0000313" key="8">
    <source>
        <dbReference type="EMBL" id="OIQ77577.1"/>
    </source>
</evidence>
<dbReference type="GO" id="GO:0005886">
    <property type="term" value="C:plasma membrane"/>
    <property type="evidence" value="ECO:0007669"/>
    <property type="project" value="TreeGrafter"/>
</dbReference>
<feature type="transmembrane region" description="Helical" evidence="6">
    <location>
        <begin position="307"/>
        <end position="325"/>
    </location>
</feature>
<feature type="transmembrane region" description="Helical" evidence="6">
    <location>
        <begin position="243"/>
        <end position="262"/>
    </location>
</feature>
<feature type="transmembrane region" description="Helical" evidence="6">
    <location>
        <begin position="215"/>
        <end position="237"/>
    </location>
</feature>
<evidence type="ECO:0000256" key="6">
    <source>
        <dbReference type="SAM" id="Phobius"/>
    </source>
</evidence>
<feature type="transmembrane region" description="Helical" evidence="6">
    <location>
        <begin position="368"/>
        <end position="387"/>
    </location>
</feature>
<dbReference type="Gene3D" id="1.20.1720.10">
    <property type="entry name" value="Multidrug resistance protein D"/>
    <property type="match status" value="1"/>
</dbReference>
<dbReference type="PANTHER" id="PTHR23502:SF132">
    <property type="entry name" value="POLYAMINE TRANSPORTER 2-RELATED"/>
    <property type="match status" value="1"/>
</dbReference>
<feature type="transmembrane region" description="Helical" evidence="6">
    <location>
        <begin position="74"/>
        <end position="93"/>
    </location>
</feature>
<evidence type="ECO:0000256" key="5">
    <source>
        <dbReference type="ARBA" id="ARBA00023136"/>
    </source>
</evidence>
<dbReference type="GO" id="GO:1990961">
    <property type="term" value="P:xenobiotic detoxification by transmembrane export across the plasma membrane"/>
    <property type="evidence" value="ECO:0007669"/>
    <property type="project" value="TreeGrafter"/>
</dbReference>
<dbReference type="InterPro" id="IPR011701">
    <property type="entry name" value="MFS"/>
</dbReference>
<dbReference type="InterPro" id="IPR036259">
    <property type="entry name" value="MFS_trans_sf"/>
</dbReference>
<dbReference type="SUPFAM" id="SSF103473">
    <property type="entry name" value="MFS general substrate transporter"/>
    <property type="match status" value="1"/>
</dbReference>
<dbReference type="PANTHER" id="PTHR23502">
    <property type="entry name" value="MAJOR FACILITATOR SUPERFAMILY"/>
    <property type="match status" value="1"/>
</dbReference>
<dbReference type="AlphaFoldDB" id="A0A1J5Q1H6"/>
<feature type="transmembrane region" description="Helical" evidence="6">
    <location>
        <begin position="337"/>
        <end position="362"/>
    </location>
</feature>
<feature type="transmembrane region" description="Helical" evidence="6">
    <location>
        <begin position="160"/>
        <end position="178"/>
    </location>
</feature>
<name>A0A1J5Q1H6_9ZZZZ</name>
<feature type="transmembrane region" description="Helical" evidence="6">
    <location>
        <begin position="132"/>
        <end position="154"/>
    </location>
</feature>
<feature type="domain" description="Major facilitator superfamily (MFS) profile" evidence="7">
    <location>
        <begin position="1"/>
        <end position="390"/>
    </location>
</feature>
<dbReference type="PROSITE" id="PS50850">
    <property type="entry name" value="MFS"/>
    <property type="match status" value="1"/>
</dbReference>
<evidence type="ECO:0000259" key="7">
    <source>
        <dbReference type="PROSITE" id="PS50850"/>
    </source>
</evidence>
<dbReference type="InterPro" id="IPR020846">
    <property type="entry name" value="MFS_dom"/>
</dbReference>
<accession>A0A1J5Q1H6</accession>
<evidence type="ECO:0000256" key="2">
    <source>
        <dbReference type="ARBA" id="ARBA00022448"/>
    </source>
</evidence>
<dbReference type="GO" id="GO:0015385">
    <property type="term" value="F:sodium:proton antiporter activity"/>
    <property type="evidence" value="ECO:0007669"/>
    <property type="project" value="TreeGrafter"/>
</dbReference>
<dbReference type="Pfam" id="PF07690">
    <property type="entry name" value="MFS_1"/>
    <property type="match status" value="1"/>
</dbReference>
<feature type="transmembrane region" description="Helical" evidence="6">
    <location>
        <begin position="37"/>
        <end position="62"/>
    </location>
</feature>
<protein>
    <submittedName>
        <fullName evidence="8">Multidrug resistance protein MdtM</fullName>
    </submittedName>
</protein>
<keyword evidence="4 6" id="KW-1133">Transmembrane helix</keyword>
<organism evidence="8">
    <name type="scientific">mine drainage metagenome</name>
    <dbReference type="NCBI Taxonomy" id="410659"/>
    <lineage>
        <taxon>unclassified sequences</taxon>
        <taxon>metagenomes</taxon>
        <taxon>ecological metagenomes</taxon>
    </lineage>
</organism>
<dbReference type="EMBL" id="MLJW01001582">
    <property type="protein sequence ID" value="OIQ77577.1"/>
    <property type="molecule type" value="Genomic_DNA"/>
</dbReference>